<name>A0A317CIZ6_9GAMM</name>
<evidence type="ECO:0000256" key="5">
    <source>
        <dbReference type="HAMAP-Rule" id="MF_00081"/>
    </source>
</evidence>
<dbReference type="AlphaFoldDB" id="A0A317CIZ6"/>
<organism evidence="7 8">
    <name type="scientific">Leucothrix arctica</name>
    <dbReference type="NCBI Taxonomy" id="1481894"/>
    <lineage>
        <taxon>Bacteria</taxon>
        <taxon>Pseudomonadati</taxon>
        <taxon>Pseudomonadota</taxon>
        <taxon>Gammaproteobacteria</taxon>
        <taxon>Thiotrichales</taxon>
        <taxon>Thiotrichaceae</taxon>
        <taxon>Leucothrix</taxon>
    </lineage>
</organism>
<dbReference type="OrthoDB" id="9783139at2"/>
<dbReference type="Pfam" id="PF01628">
    <property type="entry name" value="HrcA"/>
    <property type="match status" value="1"/>
</dbReference>
<dbReference type="EMBL" id="QGKL01000011">
    <property type="protein sequence ID" value="PWQ98535.1"/>
    <property type="molecule type" value="Genomic_DNA"/>
</dbReference>
<dbReference type="GO" id="GO:0003677">
    <property type="term" value="F:DNA binding"/>
    <property type="evidence" value="ECO:0007669"/>
    <property type="project" value="InterPro"/>
</dbReference>
<feature type="domain" description="Heat-inducible transcription repressor HrcA C-terminal" evidence="6">
    <location>
        <begin position="110"/>
        <end position="334"/>
    </location>
</feature>
<gene>
    <name evidence="5 7" type="primary">hrcA</name>
    <name evidence="7" type="ORF">DKT75_03535</name>
</gene>
<evidence type="ECO:0000256" key="2">
    <source>
        <dbReference type="ARBA" id="ARBA00023015"/>
    </source>
</evidence>
<accession>A0A317CIZ6</accession>
<dbReference type="Gene3D" id="1.10.10.10">
    <property type="entry name" value="Winged helix-like DNA-binding domain superfamily/Winged helix DNA-binding domain"/>
    <property type="match status" value="1"/>
</dbReference>
<keyword evidence="4 5" id="KW-0804">Transcription</keyword>
<dbReference type="InterPro" id="IPR036390">
    <property type="entry name" value="WH_DNA-bd_sf"/>
</dbReference>
<evidence type="ECO:0000259" key="6">
    <source>
        <dbReference type="Pfam" id="PF01628"/>
    </source>
</evidence>
<dbReference type="HAMAP" id="MF_00081">
    <property type="entry name" value="HrcA"/>
    <property type="match status" value="1"/>
</dbReference>
<dbReference type="Gene3D" id="3.30.450.40">
    <property type="match status" value="1"/>
</dbReference>
<dbReference type="GO" id="GO:0045892">
    <property type="term" value="P:negative regulation of DNA-templated transcription"/>
    <property type="evidence" value="ECO:0007669"/>
    <property type="project" value="UniProtKB-UniRule"/>
</dbReference>
<dbReference type="RefSeq" id="WP_109822053.1">
    <property type="nucleotide sequence ID" value="NZ_QGKL01000011.1"/>
</dbReference>
<dbReference type="InterPro" id="IPR036388">
    <property type="entry name" value="WH-like_DNA-bd_sf"/>
</dbReference>
<dbReference type="SUPFAM" id="SSF55781">
    <property type="entry name" value="GAF domain-like"/>
    <property type="match status" value="1"/>
</dbReference>
<comment type="function">
    <text evidence="5">Negative regulator of class I heat shock genes (grpE-dnaK-dnaJ and groELS operons). Prevents heat-shock induction of these operons.</text>
</comment>
<dbReference type="InterPro" id="IPR023120">
    <property type="entry name" value="WHTH_transcript_rep_HrcA_IDD"/>
</dbReference>
<comment type="caution">
    <text evidence="7">The sequence shown here is derived from an EMBL/GenBank/DDBJ whole genome shotgun (WGS) entry which is preliminary data.</text>
</comment>
<evidence type="ECO:0000256" key="4">
    <source>
        <dbReference type="ARBA" id="ARBA00023163"/>
    </source>
</evidence>
<dbReference type="InterPro" id="IPR029016">
    <property type="entry name" value="GAF-like_dom_sf"/>
</dbReference>
<reference evidence="7 8" key="1">
    <citation type="submission" date="2018-05" db="EMBL/GenBank/DDBJ databases">
        <title>Leucothrix arctica sp. nov., isolated from Arctic seawater.</title>
        <authorList>
            <person name="Choi A."/>
            <person name="Baek K."/>
        </authorList>
    </citation>
    <scope>NUCLEOTIDE SEQUENCE [LARGE SCALE GENOMIC DNA]</scope>
    <source>
        <strain evidence="7 8">IMCC9719</strain>
    </source>
</reference>
<dbReference type="SUPFAM" id="SSF46785">
    <property type="entry name" value="Winged helix' DNA-binding domain"/>
    <property type="match status" value="1"/>
</dbReference>
<comment type="similarity">
    <text evidence="5">Belongs to the HrcA family.</text>
</comment>
<evidence type="ECO:0000256" key="1">
    <source>
        <dbReference type="ARBA" id="ARBA00022491"/>
    </source>
</evidence>
<keyword evidence="2 5" id="KW-0805">Transcription regulation</keyword>
<dbReference type="NCBIfam" id="TIGR00331">
    <property type="entry name" value="hrcA"/>
    <property type="match status" value="1"/>
</dbReference>
<dbReference type="PANTHER" id="PTHR34824:SF1">
    <property type="entry name" value="HEAT-INDUCIBLE TRANSCRIPTION REPRESSOR HRCA"/>
    <property type="match status" value="1"/>
</dbReference>
<evidence type="ECO:0000313" key="7">
    <source>
        <dbReference type="EMBL" id="PWQ98535.1"/>
    </source>
</evidence>
<protein>
    <recommendedName>
        <fullName evidence="5">Heat-inducible transcription repressor HrcA</fullName>
    </recommendedName>
</protein>
<proteinExistence type="inferred from homology"/>
<dbReference type="PANTHER" id="PTHR34824">
    <property type="entry name" value="HEAT-INDUCIBLE TRANSCRIPTION REPRESSOR HRCA"/>
    <property type="match status" value="1"/>
</dbReference>
<keyword evidence="1 5" id="KW-0678">Repressor</keyword>
<dbReference type="PIRSF" id="PIRSF005485">
    <property type="entry name" value="HrcA"/>
    <property type="match status" value="1"/>
</dbReference>
<dbReference type="InterPro" id="IPR021153">
    <property type="entry name" value="HrcA_C"/>
</dbReference>
<sequence>MATEKNSLNERAQQLLKVLIEGYILDGQPVGSTTLAKRSGLKLSPATVRNVMANLEDQGYIHAPHTSAGRVPTALGYRLFVDSLVSVRELDAKDLSSLQSRFSDRYTNSELIQTASGLLSNITQLAGVVSLPSIETVGIRHIEFLYLSKDQILTVLVMNDNDVQNRIIQTDREYTSSELQQYGNYLNEQLNGMDLQKARAHMLDAMREDREALNRMMLSAIELGEKTFDSIPDKMPAQESCLVVGKTNLLEYDDFADMSTLRQIFNAFNEKRDMLSLLDNCIQAQGVQIFIGRESGQAVFDDCSLVTAPYSIDDKHIGVLGVIGPKRMQYERVIPVVDITSRLLSAALRSNIS</sequence>
<evidence type="ECO:0000313" key="8">
    <source>
        <dbReference type="Proteomes" id="UP000245506"/>
    </source>
</evidence>
<dbReference type="InterPro" id="IPR002571">
    <property type="entry name" value="HrcA"/>
</dbReference>
<evidence type="ECO:0000256" key="3">
    <source>
        <dbReference type="ARBA" id="ARBA00023016"/>
    </source>
</evidence>
<keyword evidence="8" id="KW-1185">Reference proteome</keyword>
<keyword evidence="3 5" id="KW-0346">Stress response</keyword>
<dbReference type="Gene3D" id="3.30.390.60">
    <property type="entry name" value="Heat-inducible transcription repressor hrca homolog, domain 3"/>
    <property type="match status" value="1"/>
</dbReference>
<dbReference type="Proteomes" id="UP000245506">
    <property type="component" value="Unassembled WGS sequence"/>
</dbReference>